<dbReference type="Proteomes" id="UP001314263">
    <property type="component" value="Unassembled WGS sequence"/>
</dbReference>
<proteinExistence type="predicted"/>
<protein>
    <recommendedName>
        <fullName evidence="4">F-box domain-containing protein</fullName>
    </recommendedName>
</protein>
<sequence>MQNLFTFWKTVRRDQPAAKRVREDDAEDSPALQASQKRQKLEDAQSHSRLDASTAMCCLHPLKPRGTPQGLVSGLPQRAAAASAVDHALPSGCAPPKRRLELAVLPADILRIISQQLGTADRMSLRQTSKALFDSVSFGGIRLAYPMAPSERQLIPSLAKRSGLRKLHFVQTDEKSLRKRDFKTLLSRLGDAPANRRYTVQINVSAAITTSDMQWLEQHFGLRGYMPHIGKVDVRCHVADFQYAFPTAPKLRVQAQQLTKRFSSAIQMGVLKNLESLRITHMREENDVQMAWSIADRTVSPGLRCLQLAAARGATIPVGCRRMHPDFRHLERLSISADIFLCINFLCHLLPLRAQGMDCCPGLQKVLDEYTAKKQQGRIHLPAGADEANQHGFLVPFAVM</sequence>
<gene>
    <name evidence="2" type="ORF">CVIRNUC_008712</name>
</gene>
<dbReference type="EMBL" id="CAUYUE010000012">
    <property type="protein sequence ID" value="CAK0785502.1"/>
    <property type="molecule type" value="Genomic_DNA"/>
</dbReference>
<evidence type="ECO:0000256" key="1">
    <source>
        <dbReference type="SAM" id="MobiDB-lite"/>
    </source>
</evidence>
<accession>A0AAV1IH25</accession>
<evidence type="ECO:0008006" key="4">
    <source>
        <dbReference type="Google" id="ProtNLM"/>
    </source>
</evidence>
<comment type="caution">
    <text evidence="2">The sequence shown here is derived from an EMBL/GenBank/DDBJ whole genome shotgun (WGS) entry which is preliminary data.</text>
</comment>
<evidence type="ECO:0000313" key="2">
    <source>
        <dbReference type="EMBL" id="CAK0785502.1"/>
    </source>
</evidence>
<reference evidence="2 3" key="1">
    <citation type="submission" date="2023-10" db="EMBL/GenBank/DDBJ databases">
        <authorList>
            <person name="Maclean D."/>
            <person name="Macfadyen A."/>
        </authorList>
    </citation>
    <scope>NUCLEOTIDE SEQUENCE [LARGE SCALE GENOMIC DNA]</scope>
</reference>
<feature type="compositionally biased region" description="Basic and acidic residues" evidence="1">
    <location>
        <begin position="39"/>
        <end position="48"/>
    </location>
</feature>
<keyword evidence="3" id="KW-1185">Reference proteome</keyword>
<organism evidence="2 3">
    <name type="scientific">Coccomyxa viridis</name>
    <dbReference type="NCBI Taxonomy" id="1274662"/>
    <lineage>
        <taxon>Eukaryota</taxon>
        <taxon>Viridiplantae</taxon>
        <taxon>Chlorophyta</taxon>
        <taxon>core chlorophytes</taxon>
        <taxon>Trebouxiophyceae</taxon>
        <taxon>Trebouxiophyceae incertae sedis</taxon>
        <taxon>Coccomyxaceae</taxon>
        <taxon>Coccomyxa</taxon>
    </lineage>
</organism>
<feature type="region of interest" description="Disordered" evidence="1">
    <location>
        <begin position="14"/>
        <end position="48"/>
    </location>
</feature>
<feature type="compositionally biased region" description="Basic and acidic residues" evidence="1">
    <location>
        <begin position="14"/>
        <end position="23"/>
    </location>
</feature>
<evidence type="ECO:0000313" key="3">
    <source>
        <dbReference type="Proteomes" id="UP001314263"/>
    </source>
</evidence>
<dbReference type="AlphaFoldDB" id="A0AAV1IH25"/>
<name>A0AAV1IH25_9CHLO</name>